<reference evidence="2" key="1">
    <citation type="submission" date="2021-01" db="EMBL/GenBank/DDBJ databases">
        <title>Whole genome shotgun sequence of Virgisporangium ochraceum NBRC 16418.</title>
        <authorList>
            <person name="Komaki H."/>
            <person name="Tamura T."/>
        </authorList>
    </citation>
    <scope>NUCLEOTIDE SEQUENCE</scope>
    <source>
        <strain evidence="2">NBRC 16418</strain>
    </source>
</reference>
<sequence>MTWTVGHIAVHATCPVLLIPGASALRRTAATSSASIFCTVGHIIGAAPLVMVKFSRDATMTAAIFGFFAMGWFGWAQEHPPRPWTRWLRAGSACAALILVVAAVLAWRLWDTATVFDAGTGRTSGIVVGCRVRLAGVGAGLLTRRNRKELVPAWIAAVVGVHLLPLEPLLHYPLLYPVAALVTMAAVLAVPVARRGSLPVSAVNGLGVGVVLLTAAILSLTSALTRA</sequence>
<name>A0A8J4A6J5_9ACTN</name>
<protein>
    <submittedName>
        <fullName evidence="2">Uncharacterized protein</fullName>
    </submittedName>
</protein>
<dbReference type="RefSeq" id="WP_239161067.1">
    <property type="nucleotide sequence ID" value="NZ_BOPH01000149.1"/>
</dbReference>
<feature type="transmembrane region" description="Helical" evidence="1">
    <location>
        <begin position="34"/>
        <end position="51"/>
    </location>
</feature>
<keyword evidence="1" id="KW-0812">Transmembrane</keyword>
<dbReference type="Proteomes" id="UP000635606">
    <property type="component" value="Unassembled WGS sequence"/>
</dbReference>
<keyword evidence="1" id="KW-1133">Transmembrane helix</keyword>
<keyword evidence="3" id="KW-1185">Reference proteome</keyword>
<gene>
    <name evidence="2" type="ORF">Voc01_100450</name>
</gene>
<accession>A0A8J4A6J5</accession>
<evidence type="ECO:0000313" key="3">
    <source>
        <dbReference type="Proteomes" id="UP000635606"/>
    </source>
</evidence>
<feature type="transmembrane region" description="Helical" evidence="1">
    <location>
        <begin position="205"/>
        <end position="224"/>
    </location>
</feature>
<feature type="transmembrane region" description="Helical" evidence="1">
    <location>
        <begin position="174"/>
        <end position="193"/>
    </location>
</feature>
<organism evidence="2 3">
    <name type="scientific">Virgisporangium ochraceum</name>
    <dbReference type="NCBI Taxonomy" id="65505"/>
    <lineage>
        <taxon>Bacteria</taxon>
        <taxon>Bacillati</taxon>
        <taxon>Actinomycetota</taxon>
        <taxon>Actinomycetes</taxon>
        <taxon>Micromonosporales</taxon>
        <taxon>Micromonosporaceae</taxon>
        <taxon>Virgisporangium</taxon>
    </lineage>
</organism>
<evidence type="ECO:0000313" key="2">
    <source>
        <dbReference type="EMBL" id="GIJ75128.1"/>
    </source>
</evidence>
<feature type="transmembrane region" description="Helical" evidence="1">
    <location>
        <begin position="58"/>
        <end position="75"/>
    </location>
</feature>
<keyword evidence="1" id="KW-0472">Membrane</keyword>
<proteinExistence type="predicted"/>
<evidence type="ECO:0000256" key="1">
    <source>
        <dbReference type="SAM" id="Phobius"/>
    </source>
</evidence>
<feature type="transmembrane region" description="Helical" evidence="1">
    <location>
        <begin position="87"/>
        <end position="107"/>
    </location>
</feature>
<comment type="caution">
    <text evidence="2">The sequence shown here is derived from an EMBL/GenBank/DDBJ whole genome shotgun (WGS) entry which is preliminary data.</text>
</comment>
<dbReference type="AlphaFoldDB" id="A0A8J4A6J5"/>
<dbReference type="EMBL" id="BOPH01000149">
    <property type="protein sequence ID" value="GIJ75128.1"/>
    <property type="molecule type" value="Genomic_DNA"/>
</dbReference>